<keyword evidence="2" id="KW-1185">Reference proteome</keyword>
<gene>
    <name evidence="1" type="ORF">MERGE_001287</name>
</gene>
<accession>A0A899FSP2</accession>
<reference evidence="1" key="1">
    <citation type="submission" date="2020-06" db="EMBL/GenBank/DDBJ databases">
        <title>Genomes of multiple members of Pneumocystis genus reveal paths to human pathogen Pneumocystis jirovecii.</title>
        <authorList>
            <person name="Cisse O.H."/>
            <person name="Ma L."/>
            <person name="Dekker J."/>
            <person name="Khil P."/>
            <person name="Jo J."/>
            <person name="Brenchley J."/>
            <person name="Blair R."/>
            <person name="Pahar B."/>
            <person name="Chabe M."/>
            <person name="Van Rompay K.A."/>
            <person name="Keesler R."/>
            <person name="Sukura A."/>
            <person name="Hirsch V."/>
            <person name="Kutty G."/>
            <person name="Liu Y."/>
            <person name="Peng L."/>
            <person name="Chen J."/>
            <person name="Song J."/>
            <person name="Weissenbacher-Lang C."/>
            <person name="Xu J."/>
            <person name="Upham N.S."/>
            <person name="Stajich J.E."/>
            <person name="Cuomo C.A."/>
            <person name="Cushion M.T."/>
            <person name="Kovacs J.A."/>
        </authorList>
    </citation>
    <scope>NUCLEOTIDE SEQUENCE</scope>
    <source>
        <strain evidence="1">2A</strain>
    </source>
</reference>
<organism evidence="1 2">
    <name type="scientific">Pneumocystis wakefieldiae</name>
    <dbReference type="NCBI Taxonomy" id="38082"/>
    <lineage>
        <taxon>Eukaryota</taxon>
        <taxon>Fungi</taxon>
        <taxon>Dikarya</taxon>
        <taxon>Ascomycota</taxon>
        <taxon>Taphrinomycotina</taxon>
        <taxon>Pneumocystomycetes</taxon>
        <taxon>Pneumocystaceae</taxon>
        <taxon>Pneumocystis</taxon>
    </lineage>
</organism>
<name>A0A899FSP2_9ASCO</name>
<protein>
    <submittedName>
        <fullName evidence="1">Uncharacterized protein</fullName>
    </submittedName>
</protein>
<sequence length="66" mass="7346">MQLFGMLLRDNERMASAEGLDIKKCKPGRVIYASYYGDIRFLGFKQLVGGLDLCSARGNVPCDNKT</sequence>
<dbReference type="EMBL" id="CP054546">
    <property type="protein sequence ID" value="QSL66900.1"/>
    <property type="molecule type" value="Genomic_DNA"/>
</dbReference>
<evidence type="ECO:0000313" key="1">
    <source>
        <dbReference type="EMBL" id="QSL66900.1"/>
    </source>
</evidence>
<evidence type="ECO:0000313" key="2">
    <source>
        <dbReference type="Proteomes" id="UP000663699"/>
    </source>
</evidence>
<dbReference type="AlphaFoldDB" id="A0A899FSP2"/>
<dbReference type="Proteomes" id="UP000663699">
    <property type="component" value="Chromosome 15"/>
</dbReference>
<proteinExistence type="predicted"/>